<evidence type="ECO:0000256" key="7">
    <source>
        <dbReference type="SAM" id="Phobius"/>
    </source>
</evidence>
<proteinExistence type="inferred from homology"/>
<evidence type="ECO:0000256" key="2">
    <source>
        <dbReference type="ARBA" id="ARBA00006665"/>
    </source>
</evidence>
<gene>
    <name evidence="8" type="ORF">BpHYR1_040203</name>
</gene>
<keyword evidence="4 7" id="KW-1133">Transmembrane helix</keyword>
<dbReference type="PANTHER" id="PTHR10383">
    <property type="entry name" value="SERINE INCORPORATOR"/>
    <property type="match status" value="1"/>
</dbReference>
<evidence type="ECO:0000256" key="1">
    <source>
        <dbReference type="ARBA" id="ARBA00004141"/>
    </source>
</evidence>
<sequence length="180" mass="20041">ILDPNCNPGIFGIIHPSNVKTNISTISPATTTSPVNPYSPSSHVLDASSIVSLVLWLAVILYSTFSSASKGDKLMGSNRESTSLTEAEPEDDKDLDRQKVWDDESDNVAYSYAGCHFIFLLASLYVMMTLTNWYKPSTSDLTSFKANEPSMWVKIVSSWMCILIYIWTCIAPLVLRDRVF</sequence>
<evidence type="ECO:0000256" key="5">
    <source>
        <dbReference type="ARBA" id="ARBA00023136"/>
    </source>
</evidence>
<accession>A0A3M7PXP3</accession>
<feature type="non-terminal residue" evidence="8">
    <location>
        <position position="1"/>
    </location>
</feature>
<name>A0A3M7PXP3_BRAPC</name>
<keyword evidence="3 7" id="KW-0812">Transmembrane</keyword>
<dbReference type="EMBL" id="REGN01008448">
    <property type="protein sequence ID" value="RNA03555.1"/>
    <property type="molecule type" value="Genomic_DNA"/>
</dbReference>
<dbReference type="Pfam" id="PF03348">
    <property type="entry name" value="Serinc"/>
    <property type="match status" value="1"/>
</dbReference>
<feature type="region of interest" description="Disordered" evidence="6">
    <location>
        <begin position="72"/>
        <end position="95"/>
    </location>
</feature>
<dbReference type="Proteomes" id="UP000276133">
    <property type="component" value="Unassembled WGS sequence"/>
</dbReference>
<organism evidence="8 9">
    <name type="scientific">Brachionus plicatilis</name>
    <name type="common">Marine rotifer</name>
    <name type="synonym">Brachionus muelleri</name>
    <dbReference type="NCBI Taxonomy" id="10195"/>
    <lineage>
        <taxon>Eukaryota</taxon>
        <taxon>Metazoa</taxon>
        <taxon>Spiralia</taxon>
        <taxon>Gnathifera</taxon>
        <taxon>Rotifera</taxon>
        <taxon>Eurotatoria</taxon>
        <taxon>Monogononta</taxon>
        <taxon>Pseudotrocha</taxon>
        <taxon>Ploima</taxon>
        <taxon>Brachionidae</taxon>
        <taxon>Brachionus</taxon>
    </lineage>
</organism>
<evidence type="ECO:0000313" key="9">
    <source>
        <dbReference type="Proteomes" id="UP000276133"/>
    </source>
</evidence>
<keyword evidence="9" id="KW-1185">Reference proteome</keyword>
<dbReference type="InterPro" id="IPR005016">
    <property type="entry name" value="TDE1/TMS"/>
</dbReference>
<keyword evidence="5 7" id="KW-0472">Membrane</keyword>
<evidence type="ECO:0000256" key="6">
    <source>
        <dbReference type="SAM" id="MobiDB-lite"/>
    </source>
</evidence>
<dbReference type="OrthoDB" id="5963193at2759"/>
<evidence type="ECO:0000256" key="4">
    <source>
        <dbReference type="ARBA" id="ARBA00022989"/>
    </source>
</evidence>
<protein>
    <submittedName>
        <fullName evidence="8">Serine incorporator</fullName>
    </submittedName>
</protein>
<dbReference type="GO" id="GO:0016020">
    <property type="term" value="C:membrane"/>
    <property type="evidence" value="ECO:0007669"/>
    <property type="project" value="UniProtKB-SubCell"/>
</dbReference>
<feature type="transmembrane region" description="Helical" evidence="7">
    <location>
        <begin position="47"/>
        <end position="65"/>
    </location>
</feature>
<feature type="transmembrane region" description="Helical" evidence="7">
    <location>
        <begin position="151"/>
        <end position="175"/>
    </location>
</feature>
<evidence type="ECO:0000313" key="8">
    <source>
        <dbReference type="EMBL" id="RNA03555.1"/>
    </source>
</evidence>
<evidence type="ECO:0000256" key="3">
    <source>
        <dbReference type="ARBA" id="ARBA00022692"/>
    </source>
</evidence>
<comment type="subcellular location">
    <subcellularLocation>
        <location evidence="1">Membrane</location>
        <topology evidence="1">Multi-pass membrane protein</topology>
    </subcellularLocation>
</comment>
<feature type="transmembrane region" description="Helical" evidence="7">
    <location>
        <begin position="109"/>
        <end position="131"/>
    </location>
</feature>
<dbReference type="PANTHER" id="PTHR10383:SF9">
    <property type="entry name" value="SERINE INCORPORATOR, ISOFORM F"/>
    <property type="match status" value="1"/>
</dbReference>
<dbReference type="AlphaFoldDB" id="A0A3M7PXP3"/>
<reference evidence="8 9" key="1">
    <citation type="journal article" date="2018" name="Sci. Rep.">
        <title>Genomic signatures of local adaptation to the degree of environmental predictability in rotifers.</title>
        <authorList>
            <person name="Franch-Gras L."/>
            <person name="Hahn C."/>
            <person name="Garcia-Roger E.M."/>
            <person name="Carmona M.J."/>
            <person name="Serra M."/>
            <person name="Gomez A."/>
        </authorList>
    </citation>
    <scope>NUCLEOTIDE SEQUENCE [LARGE SCALE GENOMIC DNA]</scope>
    <source>
        <strain evidence="8">HYR1</strain>
    </source>
</reference>
<comment type="caution">
    <text evidence="8">The sequence shown here is derived from an EMBL/GenBank/DDBJ whole genome shotgun (WGS) entry which is preliminary data.</text>
</comment>
<comment type="similarity">
    <text evidence="2">Belongs to the TDE1 family.</text>
</comment>